<dbReference type="PANTHER" id="PTHR11579:SF18">
    <property type="entry name" value="PROTEIN-L-ISOASPARTATE O-METHYLTRANSFERASE"/>
    <property type="match status" value="1"/>
</dbReference>
<dbReference type="Proteomes" id="UP000021816">
    <property type="component" value="Unassembled WGS sequence"/>
</dbReference>
<evidence type="ECO:0000259" key="7">
    <source>
        <dbReference type="SMART" id="SM00650"/>
    </source>
</evidence>
<keyword evidence="5" id="KW-0949">S-adenosyl-L-methionine</keyword>
<protein>
    <recommendedName>
        <fullName evidence="2">Protein-L-isoaspartate O-methyltransferase</fullName>
    </recommendedName>
    <alternativeName>
        <fullName evidence="6">Protein L-isoaspartyl methyltransferase</fullName>
    </alternativeName>
</protein>
<evidence type="ECO:0000256" key="1">
    <source>
        <dbReference type="ARBA" id="ARBA00005369"/>
    </source>
</evidence>
<keyword evidence="3 8" id="KW-0489">Methyltransferase</keyword>
<dbReference type="EMBL" id="JEMX01000025">
    <property type="protein sequence ID" value="EXI81211.1"/>
    <property type="molecule type" value="Genomic_DNA"/>
</dbReference>
<proteinExistence type="inferred from homology"/>
<comment type="caution">
    <text evidence="8">The sequence shown here is derived from an EMBL/GenBank/DDBJ whole genome shotgun (WGS) entry which is preliminary data.</text>
</comment>
<dbReference type="AlphaFoldDB" id="A0A011P0Q0"/>
<comment type="similarity">
    <text evidence="1">Belongs to the methyltransferase superfamily. L-isoaspartyl/D-aspartyl protein methyltransferase family.</text>
</comment>
<dbReference type="CDD" id="cd02440">
    <property type="entry name" value="AdoMet_MTases"/>
    <property type="match status" value="1"/>
</dbReference>
<organism evidence="8 9">
    <name type="scientific">Candidatus Accumulibacter appositus</name>
    <dbReference type="NCBI Taxonomy" id="1454003"/>
    <lineage>
        <taxon>Bacteria</taxon>
        <taxon>Pseudomonadati</taxon>
        <taxon>Pseudomonadota</taxon>
        <taxon>Betaproteobacteria</taxon>
        <taxon>Candidatus Accumulibacter</taxon>
    </lineage>
</organism>
<dbReference type="SMART" id="SM00650">
    <property type="entry name" value="rADc"/>
    <property type="match status" value="1"/>
</dbReference>
<dbReference type="InterPro" id="IPR029063">
    <property type="entry name" value="SAM-dependent_MTases_sf"/>
</dbReference>
<dbReference type="PANTHER" id="PTHR11579">
    <property type="entry name" value="PROTEIN-L-ISOASPARTATE O-METHYLTRANSFERASE"/>
    <property type="match status" value="1"/>
</dbReference>
<dbReference type="Pfam" id="PF01135">
    <property type="entry name" value="PCMT"/>
    <property type="match status" value="1"/>
</dbReference>
<reference evidence="8 9" key="1">
    <citation type="submission" date="2014-02" db="EMBL/GenBank/DDBJ databases">
        <title>Expanding our view of genomic diversity in Candidatus Accumulibacter clades.</title>
        <authorList>
            <person name="Skennerton C.T."/>
            <person name="Barr J.J."/>
            <person name="Slater F.R."/>
            <person name="Bond P.L."/>
            <person name="Tyson G.W."/>
        </authorList>
    </citation>
    <scope>NUCLEOTIDE SEQUENCE [LARGE SCALE GENOMIC DNA]</scope>
    <source>
        <strain evidence="9">BA-92</strain>
    </source>
</reference>
<dbReference type="InterPro" id="IPR020598">
    <property type="entry name" value="rRNA_Ade_methylase_Trfase_N"/>
</dbReference>
<evidence type="ECO:0000256" key="2">
    <source>
        <dbReference type="ARBA" id="ARBA00013346"/>
    </source>
</evidence>
<dbReference type="GO" id="GO:0004719">
    <property type="term" value="F:protein-L-isoaspartate (D-aspartate) O-methyltransferase activity"/>
    <property type="evidence" value="ECO:0007669"/>
    <property type="project" value="InterPro"/>
</dbReference>
<sequence length="222" mass="24356">MTAVTMDMEQARFNMIEQQIRPWEVLDPEVLAVLDAVKREHFVPAAYQLLAFADIEMPIGNGQTMLQPKIEARILQELAVKNTDIVLEVGTGSGHMAALLATKAEYVYSVELDPLLAETAQSNLQKAGVANVSVETGDASEAWPAHAPYDVIVISGSLPVLPEAFLQQLKIGGRLAAFIGEAPVMQARLTTRSDEHAFNTVNLFETLVAPLRTAKQRQRFVF</sequence>
<evidence type="ECO:0000256" key="4">
    <source>
        <dbReference type="ARBA" id="ARBA00022679"/>
    </source>
</evidence>
<evidence type="ECO:0000313" key="9">
    <source>
        <dbReference type="Proteomes" id="UP000021816"/>
    </source>
</evidence>
<evidence type="ECO:0000256" key="5">
    <source>
        <dbReference type="ARBA" id="ARBA00022691"/>
    </source>
</evidence>
<dbReference type="InterPro" id="IPR000682">
    <property type="entry name" value="PCMT"/>
</dbReference>
<evidence type="ECO:0000313" key="8">
    <source>
        <dbReference type="EMBL" id="EXI81211.1"/>
    </source>
</evidence>
<keyword evidence="4 8" id="KW-0808">Transferase</keyword>
<dbReference type="GO" id="GO:0000179">
    <property type="term" value="F:rRNA (adenine-N6,N6-)-dimethyltransferase activity"/>
    <property type="evidence" value="ECO:0007669"/>
    <property type="project" value="InterPro"/>
</dbReference>
<feature type="domain" description="Ribosomal RNA adenine methylase transferase N-terminal" evidence="7">
    <location>
        <begin position="70"/>
        <end position="193"/>
    </location>
</feature>
<dbReference type="PATRIC" id="fig|1454003.3.peg.1261"/>
<dbReference type="STRING" id="1454003.AW10_01225"/>
<gene>
    <name evidence="8" type="primary">pcm_1</name>
    <name evidence="8" type="ORF">AW10_01225</name>
</gene>
<name>A0A011P0Q0_9PROT</name>
<dbReference type="Gene3D" id="3.40.50.150">
    <property type="entry name" value="Vaccinia Virus protein VP39"/>
    <property type="match status" value="1"/>
</dbReference>
<evidence type="ECO:0000256" key="3">
    <source>
        <dbReference type="ARBA" id="ARBA00022603"/>
    </source>
</evidence>
<dbReference type="SUPFAM" id="SSF53335">
    <property type="entry name" value="S-adenosyl-L-methionine-dependent methyltransferases"/>
    <property type="match status" value="1"/>
</dbReference>
<accession>A0A011P0Q0</accession>
<dbReference type="GO" id="GO:0005737">
    <property type="term" value="C:cytoplasm"/>
    <property type="evidence" value="ECO:0007669"/>
    <property type="project" value="TreeGrafter"/>
</dbReference>
<evidence type="ECO:0000256" key="6">
    <source>
        <dbReference type="ARBA" id="ARBA00030757"/>
    </source>
</evidence>